<sequence>MKQGTPAIRDIALIGVWAALTFGVKLVLAPVIGVELVSLLLAVFTVVAGFGRGIAAALVFTSITVLESAYYGAGDWIVLYYINWPLLTVLTRVFLKKGSGELRAAVLLGLFGLLFDLPSGGIKLVLFGPVYALTYLISGIPFDLAHGASNFITALFLFRPLADRLDRLKSGIWKI</sequence>
<keyword evidence="4" id="KW-1185">Reference proteome</keyword>
<keyword evidence="1" id="KW-0812">Transmembrane</keyword>
<keyword evidence="1" id="KW-0472">Membrane</keyword>
<dbReference type="RefSeq" id="WP_066644143.1">
    <property type="nucleotide sequence ID" value="NZ_CP060286.1"/>
</dbReference>
<keyword evidence="1" id="KW-1133">Transmembrane helix</keyword>
<feature type="transmembrane region" description="Helical" evidence="1">
    <location>
        <begin position="107"/>
        <end position="126"/>
    </location>
</feature>
<feature type="transmembrane region" description="Helical" evidence="1">
    <location>
        <begin position="39"/>
        <end position="65"/>
    </location>
</feature>
<dbReference type="EMBL" id="VWXL01000108">
    <property type="protein sequence ID" value="MVB13037.1"/>
    <property type="molecule type" value="Genomic_DNA"/>
</dbReference>
<evidence type="ECO:0008006" key="6">
    <source>
        <dbReference type="Google" id="ProtNLM"/>
    </source>
</evidence>
<proteinExistence type="predicted"/>
<reference evidence="2 4" key="1">
    <citation type="submission" date="2019-09" db="EMBL/GenBank/DDBJ databases">
        <title>Genome sequence of Clostridium sp. EA1.</title>
        <authorList>
            <person name="Poehlein A."/>
            <person name="Bengelsdorf F.R."/>
            <person name="Daniel R."/>
        </authorList>
    </citation>
    <scope>NUCLEOTIDE SEQUENCE [LARGE SCALE GENOMIC DNA]</scope>
    <source>
        <strain evidence="2 4">EA1</strain>
    </source>
</reference>
<evidence type="ECO:0000313" key="3">
    <source>
        <dbReference type="EMBL" id="QNK41300.1"/>
    </source>
</evidence>
<accession>A0A6N8I5J8</accession>
<feature type="transmembrane region" description="Helical" evidence="1">
    <location>
        <begin position="132"/>
        <end position="158"/>
    </location>
</feature>
<dbReference type="OrthoDB" id="5198189at2"/>
<evidence type="ECO:0000313" key="5">
    <source>
        <dbReference type="Proteomes" id="UP000515909"/>
    </source>
</evidence>
<evidence type="ECO:0000313" key="4">
    <source>
        <dbReference type="Proteomes" id="UP000469440"/>
    </source>
</evidence>
<accession>A0A7G8TCF9</accession>
<dbReference type="Proteomes" id="UP000515909">
    <property type="component" value="Chromosome"/>
</dbReference>
<reference evidence="3 5" key="2">
    <citation type="submission" date="2020-08" db="EMBL/GenBank/DDBJ databases">
        <title>The isolate Caproiciproducens sp. 7D4C2 produces n-caproate at mildly acidic conditions from hexoses: genome and rBOX comparison with related strains and chain-elongating bacteria.</title>
        <authorList>
            <person name="Esquivel-Elizondo S."/>
            <person name="Bagci C."/>
            <person name="Temovska M."/>
            <person name="Jeon B.S."/>
            <person name="Bessarab I."/>
            <person name="Williams R.B.H."/>
            <person name="Huson D.H."/>
            <person name="Angenent L.T."/>
        </authorList>
    </citation>
    <scope>NUCLEOTIDE SEQUENCE [LARGE SCALE GENOMIC DNA]</scope>
    <source>
        <strain evidence="3 5">7D4C2</strain>
    </source>
</reference>
<dbReference type="KEGG" id="cfem:HCR03_03080"/>
<evidence type="ECO:0000256" key="1">
    <source>
        <dbReference type="SAM" id="Phobius"/>
    </source>
</evidence>
<gene>
    <name evidence="2" type="ORF">CAFE_37900</name>
    <name evidence="3" type="ORF">HCR03_03080</name>
</gene>
<dbReference type="AlphaFoldDB" id="A0A6N8I5J8"/>
<dbReference type="EMBL" id="CP060286">
    <property type="protein sequence ID" value="QNK41300.1"/>
    <property type="molecule type" value="Genomic_DNA"/>
</dbReference>
<protein>
    <recommendedName>
        <fullName evidence="6">ECF transporter S component</fullName>
    </recommendedName>
</protein>
<dbReference type="Proteomes" id="UP000469440">
    <property type="component" value="Unassembled WGS sequence"/>
</dbReference>
<evidence type="ECO:0000313" key="2">
    <source>
        <dbReference type="EMBL" id="MVB13037.1"/>
    </source>
</evidence>
<organism evidence="2 4">
    <name type="scientific">Caproicibacter fermentans</name>
    <dbReference type="NCBI Taxonomy" id="2576756"/>
    <lineage>
        <taxon>Bacteria</taxon>
        <taxon>Bacillati</taxon>
        <taxon>Bacillota</taxon>
        <taxon>Clostridia</taxon>
        <taxon>Eubacteriales</taxon>
        <taxon>Acutalibacteraceae</taxon>
        <taxon>Caproicibacter</taxon>
    </lineage>
</organism>
<feature type="transmembrane region" description="Helical" evidence="1">
    <location>
        <begin position="12"/>
        <end position="32"/>
    </location>
</feature>
<feature type="transmembrane region" description="Helical" evidence="1">
    <location>
        <begin position="77"/>
        <end position="95"/>
    </location>
</feature>
<name>A0A6N8I5J8_9FIRM</name>